<proteinExistence type="predicted"/>
<name>U9U6M0_RHIID</name>
<gene>
    <name evidence="1" type="ORF">GLOINDRAFT_2539</name>
</gene>
<reference evidence="1" key="1">
    <citation type="submission" date="2013-07" db="EMBL/GenBank/DDBJ databases">
        <title>The genome of an arbuscular mycorrhizal fungus provides insights into the evolution of the oldest plant symbiosis.</title>
        <authorList>
            <consortium name="DOE Joint Genome Institute"/>
            <person name="Tisserant E."/>
            <person name="Malbreil M."/>
            <person name="Kuo A."/>
            <person name="Kohler A."/>
            <person name="Symeonidi A."/>
            <person name="Balestrini R."/>
            <person name="Charron P."/>
            <person name="Duensing N."/>
            <person name="Frei-dit-Frey N."/>
            <person name="Gianinazzi-Pearson V."/>
            <person name="Gilbert B."/>
            <person name="Handa Y."/>
            <person name="Hijri M."/>
            <person name="Kaul R."/>
            <person name="Kawaguchi M."/>
            <person name="Krajinski F."/>
            <person name="Lammers P."/>
            <person name="Lapierre D."/>
            <person name="Masclaux F.G."/>
            <person name="Murat C."/>
            <person name="Morin E."/>
            <person name="Ndikumana S."/>
            <person name="Pagni M."/>
            <person name="Petitpierre D."/>
            <person name="Requena N."/>
            <person name="Rosikiewicz P."/>
            <person name="Riley R."/>
            <person name="Saito K."/>
            <person name="San Clemente H."/>
            <person name="Shapiro H."/>
            <person name="van Tuinen D."/>
            <person name="Becard G."/>
            <person name="Bonfante P."/>
            <person name="Paszkowski U."/>
            <person name="Shachar-Hill Y."/>
            <person name="Young J.P."/>
            <person name="Sanders I.R."/>
            <person name="Henrissat B."/>
            <person name="Rensing S.A."/>
            <person name="Grigoriev I.V."/>
            <person name="Corradi N."/>
            <person name="Roux C."/>
            <person name="Martin F."/>
        </authorList>
    </citation>
    <scope>NUCLEOTIDE SEQUENCE</scope>
    <source>
        <strain evidence="1">DAOM 197198</strain>
    </source>
</reference>
<dbReference type="HOGENOM" id="CLU_3143728_0_0_1"/>
<sequence length="49" mass="5650">MNIYISLLLDVIKLEKSMELNGIELQMDIRMVNKAIMAKHLKSAMMDVL</sequence>
<organism evidence="1">
    <name type="scientific">Rhizophagus irregularis (strain DAOM 181602 / DAOM 197198 / MUCL 43194)</name>
    <name type="common">Arbuscular mycorrhizal fungus</name>
    <name type="synonym">Glomus intraradices</name>
    <dbReference type="NCBI Taxonomy" id="747089"/>
    <lineage>
        <taxon>Eukaryota</taxon>
        <taxon>Fungi</taxon>
        <taxon>Fungi incertae sedis</taxon>
        <taxon>Mucoromycota</taxon>
        <taxon>Glomeromycotina</taxon>
        <taxon>Glomeromycetes</taxon>
        <taxon>Glomerales</taxon>
        <taxon>Glomeraceae</taxon>
        <taxon>Rhizophagus</taxon>
    </lineage>
</organism>
<dbReference type="AlphaFoldDB" id="U9U6M0"/>
<evidence type="ECO:0000313" key="1">
    <source>
        <dbReference type="EMBL" id="ESA15990.1"/>
    </source>
</evidence>
<protein>
    <submittedName>
        <fullName evidence="1">Uncharacterized protein</fullName>
    </submittedName>
</protein>
<dbReference type="EMBL" id="KI281441">
    <property type="protein sequence ID" value="ESA15990.1"/>
    <property type="molecule type" value="Genomic_DNA"/>
</dbReference>
<accession>U9U6M0</accession>